<sequence>MIPRAFPEEYQNLTLSEFVALQDYTDPRGSPFRSPRIGDFEPIGPFRRSHHWTGHNTRDRGAAFCPDQSRPLPTGLATARPLHVFHHGIRSSGDQIIGRHHSPRHGAANHDGEYCYPQEERSHGGKLMEIMQQLLESQEKGMKEIDSKFTEMKAEFDSKIDALTVDIKRVEEQVGDVKNKLINHFEDIQDHNTKIINMGYSIDSVESHLMWRIEEIQGGLTNPTKFPEWRSDQSYHDEEKEAAALDEKPIPDSMSKEKDYPTDEEEVYFNEQINESRLENYPRRNDELTESSNEGDEGDEEEELKDVYSYWESSPRSREGRFHSPYQTRAENNQERFTPNRLSFHQPNTPIQDHSRVPWRQKSHEERLESLMSQYLDQQALDTRTLHVKIDKINSVLLGKIGELSLNPREREDQVDLDDINRIQSRVNGLDESIWRLQTRIMNLETRDGKEDAALEDVIRRQGEVKNNNIKCLEGQSNIRGALRRVSMDSSKKYIGLFDKIIELSNKVDDLSSRVDGHHPLESEHEGSIPDTACSVANTYLEEPPDEFQCKRARLGRDNPSHYA</sequence>
<feature type="region of interest" description="Disordered" evidence="2">
    <location>
        <begin position="222"/>
        <end position="336"/>
    </location>
</feature>
<evidence type="ECO:0000256" key="2">
    <source>
        <dbReference type="SAM" id="MobiDB-lite"/>
    </source>
</evidence>
<reference evidence="3" key="1">
    <citation type="submission" date="2021-01" db="EMBL/GenBank/DDBJ databases">
        <authorList>
            <person name="Bezrukov I."/>
        </authorList>
    </citation>
    <scope>NUCLEOTIDE SEQUENCE</scope>
</reference>
<keyword evidence="1" id="KW-0175">Coiled coil</keyword>
<protein>
    <submittedName>
        <fullName evidence="3">Uncharacterized protein</fullName>
    </submittedName>
</protein>
<feature type="coiled-coil region" evidence="1">
    <location>
        <begin position="153"/>
        <end position="180"/>
    </location>
</feature>
<dbReference type="AlphaFoldDB" id="A0A8S1ZHE5"/>
<gene>
    <name evidence="3" type="ORF">AARE701A_LOCUS2821</name>
</gene>
<proteinExistence type="predicted"/>
<feature type="compositionally biased region" description="Basic and acidic residues" evidence="2">
    <location>
        <begin position="227"/>
        <end position="261"/>
    </location>
</feature>
<name>A0A8S1ZHE5_ARAAE</name>
<feature type="compositionally biased region" description="Basic and acidic residues" evidence="2">
    <location>
        <begin position="274"/>
        <end position="287"/>
    </location>
</feature>
<keyword evidence="4" id="KW-1185">Reference proteome</keyword>
<evidence type="ECO:0000256" key="1">
    <source>
        <dbReference type="SAM" id="Coils"/>
    </source>
</evidence>
<dbReference type="EMBL" id="LR999451">
    <property type="protein sequence ID" value="CAE5959285.1"/>
    <property type="molecule type" value="Genomic_DNA"/>
</dbReference>
<evidence type="ECO:0000313" key="4">
    <source>
        <dbReference type="Proteomes" id="UP000682877"/>
    </source>
</evidence>
<accession>A0A8S1ZHE5</accession>
<dbReference type="Proteomes" id="UP000682877">
    <property type="component" value="Chromosome 1"/>
</dbReference>
<feature type="compositionally biased region" description="Polar residues" evidence="2">
    <location>
        <begin position="325"/>
        <end position="336"/>
    </location>
</feature>
<organism evidence="3 4">
    <name type="scientific">Arabidopsis arenosa</name>
    <name type="common">Sand rock-cress</name>
    <name type="synonym">Cardaminopsis arenosa</name>
    <dbReference type="NCBI Taxonomy" id="38785"/>
    <lineage>
        <taxon>Eukaryota</taxon>
        <taxon>Viridiplantae</taxon>
        <taxon>Streptophyta</taxon>
        <taxon>Embryophyta</taxon>
        <taxon>Tracheophyta</taxon>
        <taxon>Spermatophyta</taxon>
        <taxon>Magnoliopsida</taxon>
        <taxon>eudicotyledons</taxon>
        <taxon>Gunneridae</taxon>
        <taxon>Pentapetalae</taxon>
        <taxon>rosids</taxon>
        <taxon>malvids</taxon>
        <taxon>Brassicales</taxon>
        <taxon>Brassicaceae</taxon>
        <taxon>Camelineae</taxon>
        <taxon>Arabidopsis</taxon>
    </lineage>
</organism>
<feature type="compositionally biased region" description="Acidic residues" evidence="2">
    <location>
        <begin position="293"/>
        <end position="304"/>
    </location>
</feature>
<evidence type="ECO:0000313" key="3">
    <source>
        <dbReference type="EMBL" id="CAE5959285.1"/>
    </source>
</evidence>